<protein>
    <submittedName>
        <fullName evidence="1">Uncharacterized protein</fullName>
    </submittedName>
</protein>
<name>A0ACC3DME5_9PEZI</name>
<proteinExistence type="predicted"/>
<keyword evidence="2" id="KW-1185">Reference proteome</keyword>
<evidence type="ECO:0000313" key="2">
    <source>
        <dbReference type="Proteomes" id="UP001186974"/>
    </source>
</evidence>
<comment type="caution">
    <text evidence="1">The sequence shown here is derived from an EMBL/GenBank/DDBJ whole genome shotgun (WGS) entry which is preliminary data.</text>
</comment>
<gene>
    <name evidence="1" type="ORF">LTS18_009334</name>
</gene>
<organism evidence="1 2">
    <name type="scientific">Coniosporium uncinatum</name>
    <dbReference type="NCBI Taxonomy" id="93489"/>
    <lineage>
        <taxon>Eukaryota</taxon>
        <taxon>Fungi</taxon>
        <taxon>Dikarya</taxon>
        <taxon>Ascomycota</taxon>
        <taxon>Pezizomycotina</taxon>
        <taxon>Dothideomycetes</taxon>
        <taxon>Dothideomycetes incertae sedis</taxon>
        <taxon>Coniosporium</taxon>
    </lineage>
</organism>
<dbReference type="Proteomes" id="UP001186974">
    <property type="component" value="Unassembled WGS sequence"/>
</dbReference>
<sequence>MTTPSTLSRSISPPPTARKSLAEASTKPFNRDGINNAPSVAAVEAGKAHIEDHLSYFTTHLKASTRPLVTDKPHLSIVDFAELYQRNQHAHGHHFVVHQHNHPVAGCHYDLRLQISLTSSISFAIPYGLPGNPNSLRPNRMAIETRVHNMWNHLIEGASHASGSMLIWDTGEYEILPRYIKTKKHKMTDDEMSASSDVNNYLKTGKTRTSESDKLAEAFKGRYIRLRLNGTKLPKDYAITLRLPSNDSLQCKPPTSSRPARKRRRKGPDTTTHKPTPPLTDSDSEIVVPASPRKVSVAMDEDDDAVAGASDDEAEDATIRATNAYTGATNSVGSVHQRHWFLTLDKNSSGFERKDKKWVPARAVTGDDGERKLRGFEPFFVMGGDVEESVVTGRTSAEVMTDEDVEGFMLRKMWRAVTE</sequence>
<accession>A0ACC3DME5</accession>
<evidence type="ECO:0000313" key="1">
    <source>
        <dbReference type="EMBL" id="KAK3077778.1"/>
    </source>
</evidence>
<dbReference type="EMBL" id="JAWDJW010002513">
    <property type="protein sequence ID" value="KAK3077778.1"/>
    <property type="molecule type" value="Genomic_DNA"/>
</dbReference>
<reference evidence="1" key="1">
    <citation type="submission" date="2024-09" db="EMBL/GenBank/DDBJ databases">
        <title>Black Yeasts Isolated from many extreme environments.</title>
        <authorList>
            <person name="Coleine C."/>
            <person name="Stajich J.E."/>
            <person name="Selbmann L."/>
        </authorList>
    </citation>
    <scope>NUCLEOTIDE SEQUENCE</scope>
    <source>
        <strain evidence="1">CCFEE 5737</strain>
    </source>
</reference>